<dbReference type="InterPro" id="IPR012337">
    <property type="entry name" value="RNaseH-like_sf"/>
</dbReference>
<dbReference type="SUPFAM" id="SSF53098">
    <property type="entry name" value="Ribonuclease H-like"/>
    <property type="match status" value="1"/>
</dbReference>
<evidence type="ECO:0000313" key="5">
    <source>
        <dbReference type="Proteomes" id="UP001642409"/>
    </source>
</evidence>
<comment type="caution">
    <text evidence="1">The sequence shown here is derived from an EMBL/GenBank/DDBJ whole genome shotgun (WGS) entry which is preliminary data.</text>
</comment>
<dbReference type="EMBL" id="CAXDID020000219">
    <property type="protein sequence ID" value="CAL6058219.1"/>
    <property type="molecule type" value="Genomic_DNA"/>
</dbReference>
<dbReference type="EMBL" id="CAXDID020000221">
    <property type="protein sequence ID" value="CAL6058374.1"/>
    <property type="molecule type" value="Genomic_DNA"/>
</dbReference>
<gene>
    <name evidence="3" type="ORF">HINF_LOCUS48109</name>
    <name evidence="4" type="ORF">HINF_LOCUS48237</name>
    <name evidence="2" type="ORF">HINF_LOCUS59753</name>
    <name evidence="1" type="ORF">HINF_LOCUS7341</name>
</gene>
<name>A0AA86NIQ7_9EUKA</name>
<keyword evidence="5" id="KW-1185">Reference proteome</keyword>
<reference evidence="3 5" key="2">
    <citation type="submission" date="2024-07" db="EMBL/GenBank/DDBJ databases">
        <authorList>
            <person name="Akdeniz Z."/>
        </authorList>
    </citation>
    <scope>NUCLEOTIDE SEQUENCE [LARGE SCALE GENOMIC DNA]</scope>
</reference>
<evidence type="ECO:0000313" key="1">
    <source>
        <dbReference type="EMBL" id="CAI9919696.1"/>
    </source>
</evidence>
<evidence type="ECO:0000313" key="3">
    <source>
        <dbReference type="EMBL" id="CAL6058219.1"/>
    </source>
</evidence>
<accession>A0AA86NIQ7</accession>
<dbReference type="Proteomes" id="UP001642409">
    <property type="component" value="Unassembled WGS sequence"/>
</dbReference>
<evidence type="ECO:0000313" key="2">
    <source>
        <dbReference type="EMBL" id="CAI9972108.1"/>
    </source>
</evidence>
<sequence length="381" mass="44463">MRAIEIQSMTVWLASKYFVEGKEACSGKKIWQCKRCSAMYFNKSKFNFTAHLKSKHETIDFDKEYQNYLESATFNTISAITPIQNADSLMMTTITPSTPPKRQLRSQEESQKIEEILRFFAVCDLSFEKVKIPFVQQFLSKIRGPDIGPLSTSTLKRHINDLQEKIHAKVFSRQEIPEFCSILLDGLTIGDRHTYGFIVYRQSSVDYYSMVTFEGSQTGEWLYSELQKIVDELETLNIFPRAFVGDGSHTISKGIRLLNENRARNNKEPICRVHCFVHTINLVLTDYLKKFDLVAEVHSSEQYQEDHLKLYLRSSKLTKDLIITWILRRSTQWTCTVDQLLIQQKTEKCLKTWLKHLVKLTRYQVYSYVKMFFATTAKVCI</sequence>
<dbReference type="EMBL" id="CATOUU010001103">
    <property type="protein sequence ID" value="CAI9972108.1"/>
    <property type="molecule type" value="Genomic_DNA"/>
</dbReference>
<reference evidence="1" key="1">
    <citation type="submission" date="2023-06" db="EMBL/GenBank/DDBJ databases">
        <authorList>
            <person name="Kurt Z."/>
        </authorList>
    </citation>
    <scope>NUCLEOTIDE SEQUENCE</scope>
</reference>
<organism evidence="1">
    <name type="scientific">Hexamita inflata</name>
    <dbReference type="NCBI Taxonomy" id="28002"/>
    <lineage>
        <taxon>Eukaryota</taxon>
        <taxon>Metamonada</taxon>
        <taxon>Diplomonadida</taxon>
        <taxon>Hexamitidae</taxon>
        <taxon>Hexamitinae</taxon>
        <taxon>Hexamita</taxon>
    </lineage>
</organism>
<proteinExistence type="predicted"/>
<dbReference type="AlphaFoldDB" id="A0AA86NIQ7"/>
<protein>
    <submittedName>
        <fullName evidence="1">Uncharacterized protein</fullName>
    </submittedName>
</protein>
<dbReference type="EMBL" id="CATOUU010000184">
    <property type="protein sequence ID" value="CAI9919696.1"/>
    <property type="molecule type" value="Genomic_DNA"/>
</dbReference>
<evidence type="ECO:0000313" key="4">
    <source>
        <dbReference type="EMBL" id="CAL6058374.1"/>
    </source>
</evidence>